<feature type="region of interest" description="Disordered" evidence="1">
    <location>
        <begin position="720"/>
        <end position="791"/>
    </location>
</feature>
<dbReference type="Pfam" id="PF16921">
    <property type="entry name" value="Tex_YqgF"/>
    <property type="match status" value="1"/>
</dbReference>
<dbReference type="FunFam" id="3.30.420.140:FF:000001">
    <property type="entry name" value="RNA-binding transcriptional accessory protein"/>
    <property type="match status" value="1"/>
</dbReference>
<dbReference type="InterPro" id="IPR012337">
    <property type="entry name" value="RNaseH-like_sf"/>
</dbReference>
<dbReference type="Pfam" id="PF12836">
    <property type="entry name" value="HHH_3"/>
    <property type="match status" value="1"/>
</dbReference>
<dbReference type="InterPro" id="IPR050437">
    <property type="entry name" value="Ribos_protein_bS1-like"/>
</dbReference>
<dbReference type="SMART" id="SM00732">
    <property type="entry name" value="YqgFc"/>
    <property type="match status" value="1"/>
</dbReference>
<dbReference type="PANTHER" id="PTHR10724">
    <property type="entry name" value="30S RIBOSOMAL PROTEIN S1"/>
    <property type="match status" value="1"/>
</dbReference>
<reference evidence="3 4" key="1">
    <citation type="submission" date="2017-05" db="EMBL/GenBank/DDBJ databases">
        <title>Whole genome sequencing of Yersinia kristensenii.</title>
        <authorList>
            <person name="Campioni F."/>
        </authorList>
    </citation>
    <scope>NUCLEOTIDE SEQUENCE [LARGE SCALE GENOMIC DNA]</scope>
    <source>
        <strain evidence="3 4">CFSAN060538</strain>
    </source>
</reference>
<dbReference type="FunFam" id="2.40.50.140:FF:000051">
    <property type="entry name" value="RNA-binding transcriptional accessory protein"/>
    <property type="match status" value="1"/>
</dbReference>
<keyword evidence="4" id="KW-1185">Reference proteome</keyword>
<dbReference type="InterPro" id="IPR003029">
    <property type="entry name" value="S1_domain"/>
</dbReference>
<dbReference type="SUPFAM" id="SSF158832">
    <property type="entry name" value="Tex N-terminal region-like"/>
    <property type="match status" value="1"/>
</dbReference>
<dbReference type="EMBL" id="NHOG01000027">
    <property type="protein sequence ID" value="OVZ77709.1"/>
    <property type="molecule type" value="Genomic_DNA"/>
</dbReference>
<dbReference type="InterPro" id="IPR037027">
    <property type="entry name" value="YqgF/RNaseH-like_dom_sf"/>
</dbReference>
<dbReference type="PROSITE" id="PS50126">
    <property type="entry name" value="S1"/>
    <property type="match status" value="1"/>
</dbReference>
<dbReference type="InterPro" id="IPR018974">
    <property type="entry name" value="Tex-like_N"/>
</dbReference>
<dbReference type="InterPro" id="IPR006641">
    <property type="entry name" value="YqgF/RNaseH-like_dom"/>
</dbReference>
<sequence length="791" mass="87016">MNEQLSSIIASEIQARPEQVSAAIRLLDEGNTVPFISRYRKEVTGGLDDTQLRQLESRLGYLRELEDRRQTILKSIEDQGKLTEQLAGAINGTMSKTELEDLYLPYKPKRRTRGQIAIEAGLEPLADSLWHDPQQDPEQVALAFVDAEKGVADTKAALDGARYILMERFAEDATLLAKVRQYLWKNAHLVAKVVEGKEQEGAKFRDYFDHHEPIAQVPSHRALAMFRGRNEGVLQLALNPDPQFDEPPRESQGEQIIINHLDLRLNNAPADSWRKAVVNWTWRIKVLMHLETELMSTLRERAEDEAINVFARNMQDLLMAAPAGMRATMGLDPGLRTGVKVAVVDATGKLVAFDTIYPHTGQAAKAAAVVAALCIKHQVELVAIGNGTASRETERFFTELQQQYPAVTAQKVIVSEAGASVYSASELAALEFPDLDVSIRGAVSIARRLQDPLAELVKIDPKSIGVGQYQHDVSQSQLAKKLDAVVEDCVNAVGVDLNTASVPLLTRVAGLTRMMAQNIVNWRDENGRFHNREQLLKVSRLGPKAFEQCAGFLRINHGDNPLDASTVHPEAYPIVERILAATEQALQDLMGNATALRNLNARDFTTEKFGVPTVTDILRELEKPGRDPRPEFKTATFAEGVETLNDLTPGMILEGSVTNVTNFGAFVDIGVHQDGLVHISSLADKFVDDPHKVVKAGDIVKVKVMEVDLQRKRIALTMRLDEQPGESGSRRGNSGENRANANNASNNSRGASRPRNNNESNSRPAAKGRADSNSGSNSAMSDALAAAFKKR</sequence>
<dbReference type="SUPFAM" id="SSF47781">
    <property type="entry name" value="RuvA domain 2-like"/>
    <property type="match status" value="2"/>
</dbReference>
<dbReference type="InterPro" id="IPR055179">
    <property type="entry name" value="Tex-like_central_region"/>
</dbReference>
<dbReference type="Pfam" id="PF17674">
    <property type="entry name" value="HHH_9"/>
    <property type="match status" value="1"/>
</dbReference>
<dbReference type="SUPFAM" id="SSF53098">
    <property type="entry name" value="Ribonuclease H-like"/>
    <property type="match status" value="1"/>
</dbReference>
<dbReference type="Gene3D" id="1.10.150.310">
    <property type="entry name" value="Tex RuvX-like domain-like"/>
    <property type="match status" value="1"/>
</dbReference>
<dbReference type="InterPro" id="IPR041692">
    <property type="entry name" value="HHH_9"/>
</dbReference>
<dbReference type="GO" id="GO:0003729">
    <property type="term" value="F:mRNA binding"/>
    <property type="evidence" value="ECO:0007669"/>
    <property type="project" value="TreeGrafter"/>
</dbReference>
<dbReference type="InterPro" id="IPR010994">
    <property type="entry name" value="RuvA_2-like"/>
</dbReference>
<dbReference type="GO" id="GO:0003735">
    <property type="term" value="F:structural constituent of ribosome"/>
    <property type="evidence" value="ECO:0007669"/>
    <property type="project" value="TreeGrafter"/>
</dbReference>
<dbReference type="Gene3D" id="3.30.420.140">
    <property type="entry name" value="YqgF/RNase H-like domain"/>
    <property type="match status" value="1"/>
</dbReference>
<feature type="compositionally biased region" description="Polar residues" evidence="1">
    <location>
        <begin position="771"/>
        <end position="780"/>
    </location>
</feature>
<dbReference type="Pfam" id="PF00575">
    <property type="entry name" value="S1"/>
    <property type="match status" value="1"/>
</dbReference>
<dbReference type="RefSeq" id="WP_049557063.1">
    <property type="nucleotide sequence ID" value="NZ_CABHXV010000026.1"/>
</dbReference>
<dbReference type="SUPFAM" id="SSF50249">
    <property type="entry name" value="Nucleic acid-binding proteins"/>
    <property type="match status" value="1"/>
</dbReference>
<evidence type="ECO:0000259" key="2">
    <source>
        <dbReference type="PROSITE" id="PS50126"/>
    </source>
</evidence>
<dbReference type="SMART" id="SM00316">
    <property type="entry name" value="S1"/>
    <property type="match status" value="1"/>
</dbReference>
<evidence type="ECO:0000313" key="4">
    <source>
        <dbReference type="Proteomes" id="UP000195840"/>
    </source>
</evidence>
<evidence type="ECO:0000256" key="1">
    <source>
        <dbReference type="SAM" id="MobiDB-lite"/>
    </source>
</evidence>
<proteinExistence type="predicted"/>
<dbReference type="InterPro" id="IPR032639">
    <property type="entry name" value="Tex_YqgF"/>
</dbReference>
<dbReference type="GO" id="GO:0006412">
    <property type="term" value="P:translation"/>
    <property type="evidence" value="ECO:0007669"/>
    <property type="project" value="TreeGrafter"/>
</dbReference>
<comment type="caution">
    <text evidence="3">The sequence shown here is derived from an EMBL/GenBank/DDBJ whole genome shotgun (WGS) entry which is preliminary data.</text>
</comment>
<dbReference type="Gene3D" id="2.40.50.140">
    <property type="entry name" value="Nucleic acid-binding proteins"/>
    <property type="match status" value="1"/>
</dbReference>
<dbReference type="InterPro" id="IPR012340">
    <property type="entry name" value="NA-bd_OB-fold"/>
</dbReference>
<dbReference type="AlphaFoldDB" id="A0AB73Q739"/>
<dbReference type="InterPro" id="IPR023323">
    <property type="entry name" value="Tex-like_dom_sf"/>
</dbReference>
<dbReference type="Pfam" id="PF09371">
    <property type="entry name" value="Tex_N"/>
    <property type="match status" value="1"/>
</dbReference>
<name>A0AB73Q739_YERKR</name>
<feature type="compositionally biased region" description="Low complexity" evidence="1">
    <location>
        <begin position="725"/>
        <end position="765"/>
    </location>
</feature>
<dbReference type="Gene3D" id="1.10.3500.10">
    <property type="entry name" value="Tex N-terminal region-like"/>
    <property type="match status" value="1"/>
</dbReference>
<dbReference type="InterPro" id="IPR044146">
    <property type="entry name" value="S1_Tex"/>
</dbReference>
<dbReference type="Pfam" id="PF22706">
    <property type="entry name" value="Tex_central_region"/>
    <property type="match status" value="1"/>
</dbReference>
<dbReference type="GO" id="GO:0005829">
    <property type="term" value="C:cytosol"/>
    <property type="evidence" value="ECO:0007669"/>
    <property type="project" value="TreeGrafter"/>
</dbReference>
<dbReference type="FunFam" id="1.10.150.310:FF:000001">
    <property type="entry name" value="RNA-binding transcriptional accessory protein"/>
    <property type="match status" value="1"/>
</dbReference>
<feature type="domain" description="S1 motif" evidence="2">
    <location>
        <begin position="650"/>
        <end position="719"/>
    </location>
</feature>
<organism evidence="3 4">
    <name type="scientific">Yersinia kristensenii</name>
    <dbReference type="NCBI Taxonomy" id="28152"/>
    <lineage>
        <taxon>Bacteria</taxon>
        <taxon>Pseudomonadati</taxon>
        <taxon>Pseudomonadota</taxon>
        <taxon>Gammaproteobacteria</taxon>
        <taxon>Enterobacterales</taxon>
        <taxon>Yersiniaceae</taxon>
        <taxon>Yersinia</taxon>
    </lineage>
</organism>
<dbReference type="InterPro" id="IPR023319">
    <property type="entry name" value="Tex-like_HTH_dom_sf"/>
</dbReference>
<dbReference type="Proteomes" id="UP000195840">
    <property type="component" value="Unassembled WGS sequence"/>
</dbReference>
<gene>
    <name evidence="3" type="ORF">CBW52_19570</name>
</gene>
<dbReference type="FunFam" id="1.10.10.650:FF:000001">
    <property type="entry name" value="S1 RNA-binding domain 1"/>
    <property type="match status" value="1"/>
</dbReference>
<dbReference type="GO" id="GO:0006139">
    <property type="term" value="P:nucleobase-containing compound metabolic process"/>
    <property type="evidence" value="ECO:0007669"/>
    <property type="project" value="InterPro"/>
</dbReference>
<dbReference type="PANTHER" id="PTHR10724:SF10">
    <property type="entry name" value="S1 RNA-BINDING DOMAIN-CONTAINING PROTEIN 1"/>
    <property type="match status" value="1"/>
</dbReference>
<accession>A0AB73Q739</accession>
<protein>
    <submittedName>
        <fullName evidence="3">RNA-binding transcriptional accessory protein</fullName>
    </submittedName>
</protein>
<dbReference type="CDD" id="cd05685">
    <property type="entry name" value="S1_Tex"/>
    <property type="match status" value="1"/>
</dbReference>
<dbReference type="Gene3D" id="1.10.10.650">
    <property type="entry name" value="RuvA domain 2-like"/>
    <property type="match status" value="1"/>
</dbReference>
<evidence type="ECO:0000313" key="3">
    <source>
        <dbReference type="EMBL" id="OVZ77709.1"/>
    </source>
</evidence>